<dbReference type="EMBL" id="JAQOSQ010000015">
    <property type="protein sequence ID" value="MDJ1184492.1"/>
    <property type="molecule type" value="Genomic_DNA"/>
</dbReference>
<evidence type="ECO:0000313" key="1">
    <source>
        <dbReference type="EMBL" id="MDJ1184492.1"/>
    </source>
</evidence>
<gene>
    <name evidence="1" type="ORF">PMH09_14995</name>
</gene>
<dbReference type="Proteomes" id="UP001232992">
    <property type="component" value="Unassembled WGS sequence"/>
</dbReference>
<proteinExistence type="predicted"/>
<organism evidence="1 2">
    <name type="scientific">Roseofilum casamattae BLCC-M143</name>
    <dbReference type="NCBI Taxonomy" id="3022442"/>
    <lineage>
        <taxon>Bacteria</taxon>
        <taxon>Bacillati</taxon>
        <taxon>Cyanobacteriota</taxon>
        <taxon>Cyanophyceae</taxon>
        <taxon>Desertifilales</taxon>
        <taxon>Desertifilaceae</taxon>
        <taxon>Roseofilum</taxon>
        <taxon>Roseofilum casamattae</taxon>
    </lineage>
</organism>
<name>A0ABT7C0A7_9CYAN</name>
<protein>
    <submittedName>
        <fullName evidence="1">Uncharacterized protein</fullName>
    </submittedName>
</protein>
<evidence type="ECO:0000313" key="2">
    <source>
        <dbReference type="Proteomes" id="UP001232992"/>
    </source>
</evidence>
<reference evidence="1 2" key="1">
    <citation type="submission" date="2023-01" db="EMBL/GenBank/DDBJ databases">
        <title>Novel diversity within Roseofilum (Cyanobacteria; Desertifilaceae) from marine benthic mats with descriptions of four novel species.</title>
        <authorList>
            <person name="Wang Y."/>
            <person name="Berthold D.E."/>
            <person name="Hu J."/>
            <person name="Lefler F.W."/>
            <person name="Laughinghouse H.D. IV."/>
        </authorList>
    </citation>
    <scope>NUCLEOTIDE SEQUENCE [LARGE SCALE GENOMIC DNA]</scope>
    <source>
        <strain evidence="1 2">BLCC-M143</strain>
    </source>
</reference>
<sequence>MLVMMMEKQVISPKTVCQNCCWADRSGQPRWRHGHLSCAHAVAKGNDRLPDRYECQMGFHIAQIN</sequence>
<keyword evidence="2" id="KW-1185">Reference proteome</keyword>
<dbReference type="RefSeq" id="WP_283759147.1">
    <property type="nucleotide sequence ID" value="NZ_JAQOSQ010000015.1"/>
</dbReference>
<accession>A0ABT7C0A7</accession>
<comment type="caution">
    <text evidence="1">The sequence shown here is derived from an EMBL/GenBank/DDBJ whole genome shotgun (WGS) entry which is preliminary data.</text>
</comment>